<dbReference type="CDD" id="cd04476">
    <property type="entry name" value="RPA1_DBD_C"/>
    <property type="match status" value="1"/>
</dbReference>
<comment type="similarity">
    <text evidence="1">Belongs to the replication factor A protein 1 family.</text>
</comment>
<dbReference type="InterPro" id="IPR013955">
    <property type="entry name" value="Rep_factor-A_C"/>
</dbReference>
<dbReference type="CDD" id="cd04481">
    <property type="entry name" value="RPA1_DBD_B_like"/>
    <property type="match status" value="1"/>
</dbReference>
<dbReference type="GO" id="GO:0003677">
    <property type="term" value="F:DNA binding"/>
    <property type="evidence" value="ECO:0007669"/>
    <property type="project" value="UniProtKB-KW"/>
</dbReference>
<evidence type="ECO:0000259" key="6">
    <source>
        <dbReference type="Pfam" id="PF08646"/>
    </source>
</evidence>
<keyword evidence="3" id="KW-0863">Zinc-finger</keyword>
<keyword evidence="4" id="KW-0862">Zinc</keyword>
<feature type="domain" description="Replication factor A C-terminal" evidence="6">
    <location>
        <begin position="113"/>
        <end position="225"/>
    </location>
</feature>
<dbReference type="SUPFAM" id="SSF50249">
    <property type="entry name" value="Nucleic acid-binding proteins"/>
    <property type="match status" value="1"/>
</dbReference>
<gene>
    <name evidence="7" type="ORF">CCAM_LOCUS26799</name>
</gene>
<evidence type="ECO:0000313" key="8">
    <source>
        <dbReference type="Proteomes" id="UP000595140"/>
    </source>
</evidence>
<evidence type="ECO:0000256" key="5">
    <source>
        <dbReference type="ARBA" id="ARBA00023125"/>
    </source>
</evidence>
<accession>A0A484M876</accession>
<dbReference type="AlphaFoldDB" id="A0A484M876"/>
<dbReference type="GO" id="GO:0008270">
    <property type="term" value="F:zinc ion binding"/>
    <property type="evidence" value="ECO:0007669"/>
    <property type="project" value="UniProtKB-KW"/>
</dbReference>
<evidence type="ECO:0000256" key="1">
    <source>
        <dbReference type="ARBA" id="ARBA00005690"/>
    </source>
</evidence>
<evidence type="ECO:0000256" key="4">
    <source>
        <dbReference type="ARBA" id="ARBA00022833"/>
    </source>
</evidence>
<dbReference type="InterPro" id="IPR012340">
    <property type="entry name" value="NA-bd_OB-fold"/>
</dbReference>
<protein>
    <recommendedName>
        <fullName evidence="6">Replication factor A C-terminal domain-containing protein</fullName>
    </recommendedName>
</protein>
<keyword evidence="5" id="KW-0238">DNA-binding</keyword>
<dbReference type="Proteomes" id="UP000595140">
    <property type="component" value="Unassembled WGS sequence"/>
</dbReference>
<keyword evidence="2" id="KW-0479">Metal-binding</keyword>
<name>A0A484M876_9ASTE</name>
<dbReference type="Gene3D" id="2.40.50.140">
    <property type="entry name" value="Nucleic acid-binding proteins"/>
    <property type="match status" value="2"/>
</dbReference>
<dbReference type="Pfam" id="PF08646">
    <property type="entry name" value="Rep_fac-A_C"/>
    <property type="match status" value="1"/>
</dbReference>
<dbReference type="PANTHER" id="PTHR47165">
    <property type="entry name" value="OS03G0429900 PROTEIN"/>
    <property type="match status" value="1"/>
</dbReference>
<evidence type="ECO:0000313" key="7">
    <source>
        <dbReference type="EMBL" id="VFQ85023.1"/>
    </source>
</evidence>
<evidence type="ECO:0000256" key="3">
    <source>
        <dbReference type="ARBA" id="ARBA00022771"/>
    </source>
</evidence>
<dbReference type="EMBL" id="OOIL02002808">
    <property type="protein sequence ID" value="VFQ85023.1"/>
    <property type="molecule type" value="Genomic_DNA"/>
</dbReference>
<dbReference type="OrthoDB" id="1751331at2759"/>
<proteinExistence type="inferred from homology"/>
<organism evidence="7 8">
    <name type="scientific">Cuscuta campestris</name>
    <dbReference type="NCBI Taxonomy" id="132261"/>
    <lineage>
        <taxon>Eukaryota</taxon>
        <taxon>Viridiplantae</taxon>
        <taxon>Streptophyta</taxon>
        <taxon>Embryophyta</taxon>
        <taxon>Tracheophyta</taxon>
        <taxon>Spermatophyta</taxon>
        <taxon>Magnoliopsida</taxon>
        <taxon>eudicotyledons</taxon>
        <taxon>Gunneridae</taxon>
        <taxon>Pentapetalae</taxon>
        <taxon>asterids</taxon>
        <taxon>lamiids</taxon>
        <taxon>Solanales</taxon>
        <taxon>Convolvulaceae</taxon>
        <taxon>Cuscuteae</taxon>
        <taxon>Cuscuta</taxon>
        <taxon>Cuscuta subgen. Grammica</taxon>
        <taxon>Cuscuta sect. Cleistogrammica</taxon>
    </lineage>
</organism>
<reference evidence="7 8" key="1">
    <citation type="submission" date="2018-04" db="EMBL/GenBank/DDBJ databases">
        <authorList>
            <person name="Vogel A."/>
        </authorList>
    </citation>
    <scope>NUCLEOTIDE SEQUENCE [LARGE SCALE GENOMIC DNA]</scope>
</reference>
<dbReference type="PANTHER" id="PTHR47165:SF4">
    <property type="entry name" value="OS03G0429900 PROTEIN"/>
    <property type="match status" value="1"/>
</dbReference>
<dbReference type="InterPro" id="IPR047192">
    <property type="entry name" value="Euk_RPA1_DBD_C"/>
</dbReference>
<keyword evidence="8" id="KW-1185">Reference proteome</keyword>
<evidence type="ECO:0000256" key="2">
    <source>
        <dbReference type="ARBA" id="ARBA00022723"/>
    </source>
</evidence>
<sequence>MGCTLWGEYVDQFLGCLTQNAHEPVVMLLSFCHPRRYRGAVTVSTAFHVTKMLFDGNSDEVTEFRARLPPQVDEGSIVLSGGAYGEEGVVKTTTIKALLDTTKPGPYWVVGNIASIHDSGDWCYLGCTDCNKKVIPDGDKFRCSGCDFTMPHGVYRFKVNVRVYDSTGHASFILWDLECTELLGASGFLLRQIMLEKEMDPNFLPAELNRLLGLRGLFHIQVKSEEGSQHWTGPRAFGVRSLVTDSKILSKYEDLSVVEDEGIDEESEGLWASLEDLIQKVHEVVGSSDPSSTQSVNNKSKRIGEFVKNDSVKRELFDESSTNEAKKTKKDPASL</sequence>